<comment type="caution">
    <text evidence="2">The sequence shown here is derived from an EMBL/GenBank/DDBJ whole genome shotgun (WGS) entry which is preliminary data.</text>
</comment>
<gene>
    <name evidence="2" type="ORF">BDCR2A_01047</name>
    <name evidence="1" type="ORF">BDCR2A_01953</name>
</gene>
<name>W6TNN1_9SPIR</name>
<protein>
    <submittedName>
        <fullName evidence="2">Uncharacterized protein</fullName>
    </submittedName>
</protein>
<dbReference type="Proteomes" id="UP000019148">
    <property type="component" value="Unassembled WGS sequence"/>
</dbReference>
<evidence type="ECO:0000313" key="3">
    <source>
        <dbReference type="Proteomes" id="UP000019148"/>
    </source>
</evidence>
<accession>W6TNN1</accession>
<sequence>MICLMMKCNNGVVKGQSQVTKAYGIVIEFECG</sequence>
<organism evidence="2 3">
    <name type="scientific">Borrelia duttonii CR2A</name>
    <dbReference type="NCBI Taxonomy" id="1432657"/>
    <lineage>
        <taxon>Bacteria</taxon>
        <taxon>Pseudomonadati</taxon>
        <taxon>Spirochaetota</taxon>
        <taxon>Spirochaetia</taxon>
        <taxon>Spirochaetales</taxon>
        <taxon>Borreliaceae</taxon>
        <taxon>Borrelia</taxon>
    </lineage>
</organism>
<dbReference type="EMBL" id="AZIT01000001">
    <property type="protein sequence ID" value="ETZ19074.1"/>
    <property type="molecule type" value="Genomic_DNA"/>
</dbReference>
<dbReference type="AlphaFoldDB" id="W6TNN1"/>
<dbReference type="EMBL" id="AZIT01000099">
    <property type="protein sequence ID" value="ETZ17124.1"/>
    <property type="molecule type" value="Genomic_DNA"/>
</dbReference>
<reference evidence="2 3" key="1">
    <citation type="submission" date="2013-12" db="EMBL/GenBank/DDBJ databases">
        <title>Comparative genomics of relapsing fever spirochetes.</title>
        <authorList>
            <person name="Schwan T.G."/>
            <person name="Raffel S.J."/>
            <person name="Porcella S.F."/>
        </authorList>
    </citation>
    <scope>NUCLEOTIDE SEQUENCE [LARGE SCALE GENOMIC DNA]</scope>
    <source>
        <strain evidence="2 3">CR2A</strain>
    </source>
</reference>
<evidence type="ECO:0000313" key="2">
    <source>
        <dbReference type="EMBL" id="ETZ19074.1"/>
    </source>
</evidence>
<evidence type="ECO:0000313" key="1">
    <source>
        <dbReference type="EMBL" id="ETZ17124.1"/>
    </source>
</evidence>
<proteinExistence type="predicted"/>